<dbReference type="InterPro" id="IPR006175">
    <property type="entry name" value="YjgF/YER057c/UK114"/>
</dbReference>
<dbReference type="SUPFAM" id="SSF55298">
    <property type="entry name" value="YjgF-like"/>
    <property type="match status" value="1"/>
</dbReference>
<dbReference type="NCBIfam" id="TIGR00004">
    <property type="entry name" value="Rid family detoxifying hydrolase"/>
    <property type="match status" value="1"/>
</dbReference>
<dbReference type="GO" id="GO:0005829">
    <property type="term" value="C:cytosol"/>
    <property type="evidence" value="ECO:0007669"/>
    <property type="project" value="TreeGrafter"/>
</dbReference>
<evidence type="ECO:0000256" key="1">
    <source>
        <dbReference type="ARBA" id="ARBA00010552"/>
    </source>
</evidence>
<dbReference type="CDD" id="cd00448">
    <property type="entry name" value="YjgF_YER057c_UK114_family"/>
    <property type="match status" value="1"/>
</dbReference>
<evidence type="ECO:0000313" key="2">
    <source>
        <dbReference type="EMBL" id="MPY55650.1"/>
    </source>
</evidence>
<dbReference type="AlphaFoldDB" id="A0A5N8X846"/>
<dbReference type="PANTHER" id="PTHR11803">
    <property type="entry name" value="2-IMINOBUTANOATE/2-IMINOPROPANOATE DEAMINASE RIDA"/>
    <property type="match status" value="1"/>
</dbReference>
<accession>A0A5N8X846</accession>
<dbReference type="Pfam" id="PF01042">
    <property type="entry name" value="Ribonuc_L-PSP"/>
    <property type="match status" value="1"/>
</dbReference>
<dbReference type="EMBL" id="VJZC01000001">
    <property type="protein sequence ID" value="MPY55650.1"/>
    <property type="molecule type" value="Genomic_DNA"/>
</dbReference>
<name>A0A5N8X846_9ACTN</name>
<dbReference type="GO" id="GO:0019239">
    <property type="term" value="F:deaminase activity"/>
    <property type="evidence" value="ECO:0007669"/>
    <property type="project" value="TreeGrafter"/>
</dbReference>
<reference evidence="2 3" key="1">
    <citation type="submission" date="2019-07" db="EMBL/GenBank/DDBJ databases">
        <title>New species of Amycolatopsis and Streptomyces.</title>
        <authorList>
            <person name="Duangmal K."/>
            <person name="Teo W.F.A."/>
            <person name="Lipun K."/>
        </authorList>
    </citation>
    <scope>NUCLEOTIDE SEQUENCE [LARGE SCALE GENOMIC DNA]</scope>
    <source>
        <strain evidence="2 3">NBRC 106415</strain>
    </source>
</reference>
<dbReference type="OrthoDB" id="4375842at2"/>
<dbReference type="InterPro" id="IPR006056">
    <property type="entry name" value="RidA"/>
</dbReference>
<protein>
    <submittedName>
        <fullName evidence="2">RidA family protein</fullName>
    </submittedName>
</protein>
<evidence type="ECO:0000313" key="3">
    <source>
        <dbReference type="Proteomes" id="UP000400924"/>
    </source>
</evidence>
<keyword evidence="3" id="KW-1185">Reference proteome</keyword>
<dbReference type="Proteomes" id="UP000400924">
    <property type="component" value="Unassembled WGS sequence"/>
</dbReference>
<comment type="similarity">
    <text evidence="1">Belongs to the RutC family.</text>
</comment>
<dbReference type="FunFam" id="3.30.1330.40:FF:000001">
    <property type="entry name" value="L-PSP family endoribonuclease"/>
    <property type="match status" value="1"/>
</dbReference>
<sequence length="133" mass="13946">MKGTTVSKRIIQNGSSLGPYSQAVIVGNHCYVAGTGGFLPGTAQLVEGGKEAEIRQTMKNLEAVIGEAGYSMSDIVSVTAYLRDVSDWPTFNEIYSTCFEPESAPARAVVGVAELPAGANVEVTCVAVREDTA</sequence>
<proteinExistence type="inferred from homology"/>
<dbReference type="PANTHER" id="PTHR11803:SF39">
    <property type="entry name" value="2-IMINOBUTANOATE_2-IMINOPROPANOATE DEAMINASE"/>
    <property type="match status" value="1"/>
</dbReference>
<organism evidence="2 3">
    <name type="scientific">Streptomyces spongiae</name>
    <dbReference type="NCBI Taxonomy" id="565072"/>
    <lineage>
        <taxon>Bacteria</taxon>
        <taxon>Bacillati</taxon>
        <taxon>Actinomycetota</taxon>
        <taxon>Actinomycetes</taxon>
        <taxon>Kitasatosporales</taxon>
        <taxon>Streptomycetaceae</taxon>
        <taxon>Streptomyces</taxon>
    </lineage>
</organism>
<comment type="caution">
    <text evidence="2">The sequence shown here is derived from an EMBL/GenBank/DDBJ whole genome shotgun (WGS) entry which is preliminary data.</text>
</comment>
<dbReference type="Gene3D" id="3.30.1330.40">
    <property type="entry name" value="RutC-like"/>
    <property type="match status" value="1"/>
</dbReference>
<dbReference type="InterPro" id="IPR035959">
    <property type="entry name" value="RutC-like_sf"/>
</dbReference>
<gene>
    <name evidence="2" type="ORF">FNH08_00130</name>
</gene>